<dbReference type="Proteomes" id="UP000256601">
    <property type="component" value="Unassembled WGS sequence"/>
</dbReference>
<evidence type="ECO:0000256" key="2">
    <source>
        <dbReference type="ARBA" id="ARBA00022552"/>
    </source>
</evidence>
<comment type="subcellular location">
    <subcellularLocation>
        <location evidence="1">Nucleus</location>
        <location evidence="1">Nucleolus</location>
    </subcellularLocation>
</comment>
<gene>
    <name evidence="8" type="ORF">B0I71DRAFT_135926</name>
    <name evidence="7" type="ORF">YALI1_E35580g</name>
</gene>
<dbReference type="SMART" id="SM00386">
    <property type="entry name" value="HAT"/>
    <property type="match status" value="6"/>
</dbReference>
<feature type="region of interest" description="Disordered" evidence="5">
    <location>
        <begin position="1173"/>
        <end position="1276"/>
    </location>
</feature>
<dbReference type="InterPro" id="IPR055430">
    <property type="entry name" value="HAT_Syf1_CNRKL1_C"/>
</dbReference>
<dbReference type="InterPro" id="IPR011990">
    <property type="entry name" value="TPR-like_helical_dom_sf"/>
</dbReference>
<evidence type="ECO:0000256" key="4">
    <source>
        <dbReference type="ARBA" id="ARBA00023242"/>
    </source>
</evidence>
<dbReference type="PANTHER" id="PTHR23270">
    <property type="entry name" value="PROGRAMMED CELL DEATH PROTEIN 11 PRE-RRNA PROCESSING PROTEIN RRP5"/>
    <property type="match status" value="1"/>
</dbReference>
<dbReference type="GeneID" id="2912360"/>
<dbReference type="InterPro" id="IPR003029">
    <property type="entry name" value="S1_domain"/>
</dbReference>
<dbReference type="EMBL" id="CP017557">
    <property type="protein sequence ID" value="AOW06169.1"/>
    <property type="molecule type" value="Genomic_DNA"/>
</dbReference>
<feature type="compositionally biased region" description="Acidic residues" evidence="5">
    <location>
        <begin position="1251"/>
        <end position="1265"/>
    </location>
</feature>
<keyword evidence="4" id="KW-0539">Nucleus</keyword>
<dbReference type="InterPro" id="IPR045209">
    <property type="entry name" value="Rrp5"/>
</dbReference>
<evidence type="ECO:0000256" key="3">
    <source>
        <dbReference type="ARBA" id="ARBA00022737"/>
    </source>
</evidence>
<dbReference type="VEuPathDB" id="FungiDB:YALI0_E30217g"/>
<feature type="region of interest" description="Disordered" evidence="5">
    <location>
        <begin position="1"/>
        <end position="30"/>
    </location>
</feature>
<evidence type="ECO:0000313" key="9">
    <source>
        <dbReference type="Proteomes" id="UP000182444"/>
    </source>
</evidence>
<dbReference type="Pfam" id="PF00575">
    <property type="entry name" value="S1"/>
    <property type="match status" value="5"/>
</dbReference>
<sequence>MKRKHSEVSEKTKSEKPEYKSSLKMEEGAFPRGGAGVLSAMEIRQTADEAAKDLFEESQAAKSSKKKGGRKAKQAVTSDIVAIQSLSLDNISVGSIILGRIVNIQSTACVVSLPNNLHGFVSCVQVSEALNAKIEEGEEFDLSDYVKEGQWVRASVVDTSNKRLGLSLLPKDVNRDIEDSDIDANMALQVEVKSKEDKGYVVATGIKGKKGFIKDTDVELNKGQIVLACVLRISGRTITLDTEHTGEAVRQLEDFSSAVAGTPVTVVTTDKRNNGAVVSVFGSVDATIDPFQGSFGLEEKTSSVARVVATLDRGASGKRMLLSALPHVVNLEDADPRIGEAFLPGQVLGVKVTHVVQHGLFVELAENIPGFIHISKLADEKTDSTADYEVGQTLDARIIAFAPQDEMYVLSCEQSVMDAKYIATSDLSAGDKVEGTVTRHLPKGGIIVALSSFITAVVPAAHLVDAKMANPELKFKIGSKIKGRLLGVDSSGCRMTIKKSLYNLPKDDFISYASEIGDIGSGTVVNVKPGGCVVEFWDNSQAWLPAGEVSEAFIADITKHCRVGQTVKIRILDINPEKQSMQVSCKLSKVAAEHVSGAYEGISLGDLVTGKIIDKRGDFVIEMTVGDVDLTGVVPRNLLPPSHKKLRVGDKLECVVLAKQPWMSSMTLGAHPDIIKGYHNKTLIKETPSVGQTVTGWVQNVNQHGVFVSFAGVVGLAPQASLSDDSYDKFQVVKGRVTSVNGDKFAVSIGKSLNGPAVNPVDPSISTIADYSEGKKTEGIVTAVLPSFVSVRLSDNQNGRISLSQLETPVEKDDKISVTVLGPSSQGDQIELATNDVRLSINNLEEGKAYPGVVVQSTADSIWVALSAYIVGRLDRADVQEADFADAVGDLVEVSVCGIEGDKVKLRGAQSEEKSEGFSEEALPASNGLQGAQVTARVKKIEVDYVQCTINVNGKSSTATASLVDAVDDYSLKLSNVYDIGETVPAVICSAKEPYAICIRKNPEGVDPLPSLPLKRGDKVKGVVTGIAAGIFVAIGHGIDARVKITNLSDSFLMDWKKYFKIGQIVTGRIMGFSDKGLPDMSLKQRHMTGDKLIEGPQDLTVGQKYDGSVQRTTDYGVFVNIGDATGLCHRSEIADTPVGDCSELFNSGDKVRVIVLKIEGSKVSLGMKAAYFEGDEDDNDEEDSDIEMEVEEDSEEDEEDSEDDEDEDDSEDESIPTIRSTKQQQKKAKSTAMDVGFDWSGDVFGKEEEQNGSDYDDESDEEDDAPKSRKKRKTQIADITADLSTATPQSVGDYERLLVGNPNSSVLWISYMSFVMQLSELEKAREIAQRALKTISYRDEDEKLNVWLALLNLENTFGTPESTDKTFKDAAQYMDAETIYMKMADIYAASDKKDKADEVYAKAVKKFSGSMEAWIKYATFLFDNEQAAKGRVLLDRATKALPKRDHLQCAIKFAQLEYKSGDAERGRTLLEGLVSVYPKRTDLWSQFVDFEIKYGQDKTKIEALFERVVALPKLSLKQAKFFFKKWYQYEVESDDDKAAEYVKAKAADYVTQRTKEDEEEDEEEDE</sequence>
<reference evidence="8 10" key="2">
    <citation type="submission" date="2018-07" db="EMBL/GenBank/DDBJ databases">
        <title>Draft Genome Assemblies for Five Robust Yarrowia lipolytica Strains Exhibiting High Lipid Production and Pentose Sugar Utilization and Sugar Alcohol Secretion from Undetoxified Lignocellulosic Biomass Hydrolysates.</title>
        <authorList>
            <consortium name="DOE Joint Genome Institute"/>
            <person name="Walker C."/>
            <person name="Ryu S."/>
            <person name="Na H."/>
            <person name="Zane M."/>
            <person name="LaButti K."/>
            <person name="Lipzen A."/>
            <person name="Haridas S."/>
            <person name="Barry K."/>
            <person name="Grigoriev I.V."/>
            <person name="Quarterman J."/>
            <person name="Slininger P."/>
            <person name="Dien B."/>
            <person name="Trinh C.T."/>
        </authorList>
    </citation>
    <scope>NUCLEOTIDE SEQUENCE [LARGE SCALE GENOMIC DNA]</scope>
    <source>
        <strain evidence="8 10">YB392</strain>
    </source>
</reference>
<evidence type="ECO:0000256" key="1">
    <source>
        <dbReference type="ARBA" id="ARBA00004604"/>
    </source>
</evidence>
<feature type="domain" description="S1 motif" evidence="6">
    <location>
        <begin position="517"/>
        <end position="586"/>
    </location>
</feature>
<dbReference type="VEuPathDB" id="FungiDB:YALI1_E35580g"/>
<dbReference type="GO" id="GO:0006364">
    <property type="term" value="P:rRNA processing"/>
    <property type="evidence" value="ECO:0007669"/>
    <property type="project" value="UniProtKB-KW"/>
</dbReference>
<proteinExistence type="predicted"/>
<feature type="domain" description="S1 motif" evidence="6">
    <location>
        <begin position="1103"/>
        <end position="1169"/>
    </location>
</feature>
<evidence type="ECO:0000313" key="7">
    <source>
        <dbReference type="EMBL" id="AOW06169.1"/>
    </source>
</evidence>
<organism evidence="7 9">
    <name type="scientific">Yarrowia lipolytica</name>
    <name type="common">Candida lipolytica</name>
    <dbReference type="NCBI Taxonomy" id="4952"/>
    <lineage>
        <taxon>Eukaryota</taxon>
        <taxon>Fungi</taxon>
        <taxon>Dikarya</taxon>
        <taxon>Ascomycota</taxon>
        <taxon>Saccharomycotina</taxon>
        <taxon>Dipodascomycetes</taxon>
        <taxon>Dipodascales</taxon>
        <taxon>Dipodascales incertae sedis</taxon>
        <taxon>Yarrowia</taxon>
    </lineage>
</organism>
<feature type="domain" description="S1 motif" evidence="6">
    <location>
        <begin position="1017"/>
        <end position="1086"/>
    </location>
</feature>
<protein>
    <recommendedName>
        <fullName evidence="6">S1 motif domain-containing protein</fullName>
    </recommendedName>
</protein>
<feature type="domain" description="S1 motif" evidence="6">
    <location>
        <begin position="691"/>
        <end position="752"/>
    </location>
</feature>
<dbReference type="Proteomes" id="UP000182444">
    <property type="component" value="Chromosome 1E"/>
</dbReference>
<feature type="domain" description="S1 motif" evidence="6">
    <location>
        <begin position="605"/>
        <end position="671"/>
    </location>
</feature>
<feature type="domain" description="S1 motif" evidence="6">
    <location>
        <begin position="94"/>
        <end position="169"/>
    </location>
</feature>
<dbReference type="GO" id="GO:0003723">
    <property type="term" value="F:RNA binding"/>
    <property type="evidence" value="ECO:0007669"/>
    <property type="project" value="TreeGrafter"/>
</dbReference>
<name>A0A1D8NKK6_YARLL</name>
<dbReference type="PROSITE" id="PS50126">
    <property type="entry name" value="S1"/>
    <property type="match status" value="9"/>
</dbReference>
<feature type="compositionally biased region" description="Basic and acidic residues" evidence="5">
    <location>
        <begin position="1"/>
        <end position="29"/>
    </location>
</feature>
<feature type="domain" description="S1 motif" evidence="6">
    <location>
        <begin position="345"/>
        <end position="413"/>
    </location>
</feature>
<dbReference type="Pfam" id="PF23231">
    <property type="entry name" value="HAT_Syf1_CNRKL1_C"/>
    <property type="match status" value="1"/>
</dbReference>
<dbReference type="Gene3D" id="2.40.50.140">
    <property type="entry name" value="Nucleic acid-binding proteins"/>
    <property type="match status" value="8"/>
</dbReference>
<dbReference type="InterPro" id="IPR003107">
    <property type="entry name" value="HAT"/>
</dbReference>
<evidence type="ECO:0000313" key="8">
    <source>
        <dbReference type="EMBL" id="RDW23478.1"/>
    </source>
</evidence>
<evidence type="ECO:0000313" key="10">
    <source>
        <dbReference type="Proteomes" id="UP000256601"/>
    </source>
</evidence>
<feature type="domain" description="S1 motif" evidence="6">
    <location>
        <begin position="430"/>
        <end position="500"/>
    </location>
</feature>
<evidence type="ECO:0000259" key="6">
    <source>
        <dbReference type="PROSITE" id="PS50126"/>
    </source>
</evidence>
<dbReference type="SUPFAM" id="SSF50249">
    <property type="entry name" value="Nucleic acid-binding proteins"/>
    <property type="match status" value="8"/>
</dbReference>
<reference evidence="7 9" key="1">
    <citation type="journal article" date="2016" name="PLoS ONE">
        <title>Sequence Assembly of Yarrowia lipolytica Strain W29/CLIB89 Shows Transposable Element Diversity.</title>
        <authorList>
            <person name="Magnan C."/>
            <person name="Yu J."/>
            <person name="Chang I."/>
            <person name="Jahn E."/>
            <person name="Kanomata Y."/>
            <person name="Wu J."/>
            <person name="Zeller M."/>
            <person name="Oakes M."/>
            <person name="Baldi P."/>
            <person name="Sandmeyer S."/>
        </authorList>
    </citation>
    <scope>NUCLEOTIDE SEQUENCE [LARGE SCALE GENOMIC DNA]</scope>
    <source>
        <strain evidence="7">CLIB89</strain>
        <strain evidence="9">CLIB89(W29)</strain>
    </source>
</reference>
<dbReference type="GO" id="GO:0032040">
    <property type="term" value="C:small-subunit processome"/>
    <property type="evidence" value="ECO:0007669"/>
    <property type="project" value="TreeGrafter"/>
</dbReference>
<keyword evidence="2" id="KW-0698">rRNA processing</keyword>
<keyword evidence="3" id="KW-0677">Repeat</keyword>
<dbReference type="KEGG" id="yli:2912360"/>
<dbReference type="SMART" id="SM00316">
    <property type="entry name" value="S1"/>
    <property type="match status" value="12"/>
</dbReference>
<evidence type="ECO:0000256" key="5">
    <source>
        <dbReference type="SAM" id="MobiDB-lite"/>
    </source>
</evidence>
<dbReference type="EMBL" id="KZ859083">
    <property type="protein sequence ID" value="RDW23478.1"/>
    <property type="molecule type" value="Genomic_DNA"/>
</dbReference>
<dbReference type="SUPFAM" id="SSF48452">
    <property type="entry name" value="TPR-like"/>
    <property type="match status" value="2"/>
</dbReference>
<dbReference type="CDD" id="cd05708">
    <property type="entry name" value="S1_Rrp5_repeat_sc12"/>
    <property type="match status" value="1"/>
</dbReference>
<dbReference type="CDD" id="cd05698">
    <property type="entry name" value="S1_Rrp5_repeat_hs6_sc5"/>
    <property type="match status" value="1"/>
</dbReference>
<dbReference type="FunFam" id="1.25.40.10:FF:000727">
    <property type="entry name" value="Chromosome 1, whole genome shotgun sequence"/>
    <property type="match status" value="1"/>
</dbReference>
<dbReference type="PANTHER" id="PTHR23270:SF10">
    <property type="entry name" value="PROTEIN RRP5 HOMOLOG"/>
    <property type="match status" value="1"/>
</dbReference>
<dbReference type="eggNOG" id="KOG1070">
    <property type="taxonomic scope" value="Eukaryota"/>
</dbReference>
<feature type="compositionally biased region" description="Acidic residues" evidence="5">
    <location>
        <begin position="1174"/>
        <end position="1215"/>
    </location>
</feature>
<dbReference type="InterPro" id="IPR048059">
    <property type="entry name" value="Rrp5_S1_rpt_hs1_sc1"/>
</dbReference>
<dbReference type="InterPro" id="IPR012340">
    <property type="entry name" value="NA-bd_OB-fold"/>
</dbReference>
<dbReference type="Gene3D" id="1.25.40.10">
    <property type="entry name" value="Tetratricopeptide repeat domain"/>
    <property type="match status" value="2"/>
</dbReference>
<dbReference type="OMA" id="GQYLRAY"/>
<feature type="domain" description="S1 motif" evidence="6">
    <location>
        <begin position="774"/>
        <end position="835"/>
    </location>
</feature>
<dbReference type="CDD" id="cd05693">
    <property type="entry name" value="S1_Rrp5_repeat_hs1_sc1"/>
    <property type="match status" value="1"/>
</dbReference>
<accession>A0A1D8NKK6</accession>